<dbReference type="CDD" id="cd03351">
    <property type="entry name" value="LbH_UDP-GlcNAc_AT"/>
    <property type="match status" value="1"/>
</dbReference>
<evidence type="ECO:0000256" key="1">
    <source>
        <dbReference type="ARBA" id="ARBA00022490"/>
    </source>
</evidence>
<comment type="pathway">
    <text evidence="8">Glycolipid biosynthesis; lipid IV(A) biosynthesis; lipid IV(A) from (3R)-3-hydroxytetradecanoyl-[acyl-carrier-protein] and UDP-N-acetyl-alpha-D-glucosamine: step 1/6.</text>
</comment>
<dbReference type="NCBIfam" id="TIGR01852">
    <property type="entry name" value="lipid_A_lpxA"/>
    <property type="match status" value="1"/>
</dbReference>
<keyword evidence="7 8" id="KW-0012">Acyltransferase</keyword>
<keyword evidence="2 8" id="KW-0444">Lipid biosynthesis</keyword>
<reference evidence="10 11" key="1">
    <citation type="journal article" date="2017" name="ISME J.">
        <title>Energy and carbon metabolisms in a deep terrestrial subsurface fluid microbial community.</title>
        <authorList>
            <person name="Momper L."/>
            <person name="Jungbluth S.P."/>
            <person name="Lee M.D."/>
            <person name="Amend J.P."/>
        </authorList>
    </citation>
    <scope>NUCLEOTIDE SEQUENCE [LARGE SCALE GENOMIC DNA]</scope>
    <source>
        <strain evidence="10">SURF_17</strain>
    </source>
</reference>
<feature type="domain" description="UDP N-acetylglucosamine O-acyltransferase C-terminal" evidence="9">
    <location>
        <begin position="187"/>
        <end position="268"/>
    </location>
</feature>
<dbReference type="GO" id="GO:0008780">
    <property type="term" value="F:acyl-[acyl-carrier-protein]-UDP-N-acetylglucosamine O-acyltransferase activity"/>
    <property type="evidence" value="ECO:0007669"/>
    <property type="project" value="UniProtKB-UniRule"/>
</dbReference>
<dbReference type="Proteomes" id="UP000285961">
    <property type="component" value="Unassembled WGS sequence"/>
</dbReference>
<keyword evidence="1 8" id="KW-0963">Cytoplasm</keyword>
<dbReference type="PROSITE" id="PS00101">
    <property type="entry name" value="HEXAPEP_TRANSFERASES"/>
    <property type="match status" value="1"/>
</dbReference>
<comment type="subunit">
    <text evidence="8">Homotrimer.</text>
</comment>
<evidence type="ECO:0000256" key="3">
    <source>
        <dbReference type="ARBA" id="ARBA00022556"/>
    </source>
</evidence>
<dbReference type="InterPro" id="IPR011004">
    <property type="entry name" value="Trimer_LpxA-like_sf"/>
</dbReference>
<dbReference type="NCBIfam" id="NF003657">
    <property type="entry name" value="PRK05289.1"/>
    <property type="match status" value="1"/>
</dbReference>
<dbReference type="InterPro" id="IPR010137">
    <property type="entry name" value="Lipid_A_LpxA"/>
</dbReference>
<protein>
    <recommendedName>
        <fullName evidence="8">Acyl-[acyl-carrier-protein]--UDP-N-acetylglucosamine O-acyltransferase</fullName>
        <shortName evidence="8">UDP-N-acetylglucosamine acyltransferase</shortName>
        <ecNumber evidence="8">2.3.1.129</ecNumber>
    </recommendedName>
</protein>
<keyword evidence="6 8" id="KW-0443">Lipid metabolism</keyword>
<dbReference type="UniPathway" id="UPA00359">
    <property type="reaction ID" value="UER00477"/>
</dbReference>
<dbReference type="SUPFAM" id="SSF51161">
    <property type="entry name" value="Trimeric LpxA-like enzymes"/>
    <property type="match status" value="1"/>
</dbReference>
<dbReference type="HAMAP" id="MF_00387">
    <property type="entry name" value="LpxA"/>
    <property type="match status" value="1"/>
</dbReference>
<evidence type="ECO:0000256" key="4">
    <source>
        <dbReference type="ARBA" id="ARBA00022679"/>
    </source>
</evidence>
<organism evidence="10 11">
    <name type="scientific">Candidatus Abyssobacteria bacterium SURF_17</name>
    <dbReference type="NCBI Taxonomy" id="2093361"/>
    <lineage>
        <taxon>Bacteria</taxon>
        <taxon>Pseudomonadati</taxon>
        <taxon>Candidatus Hydrogenedentota</taxon>
        <taxon>Candidatus Abyssobacteria</taxon>
    </lineage>
</organism>
<dbReference type="InterPro" id="IPR029098">
    <property type="entry name" value="Acetyltransf_C"/>
</dbReference>
<evidence type="ECO:0000313" key="10">
    <source>
        <dbReference type="EMBL" id="RJP74523.1"/>
    </source>
</evidence>
<gene>
    <name evidence="8" type="primary">lpxA</name>
    <name evidence="10" type="ORF">C4532_02305</name>
</gene>
<sequence>MEYQEGEKDASQQYQIHPTAVVHKSAQIAADVEVGPYTFIGPHAIIGNGCSVGPRVVIDGHTTIGENNRFFTGAVVGSPPQDLKYRGGVSRLVIGDNNTIREYVTINTATSEKNETRIGNGNLLMAYVHVAHECDVHNGVIMANSVALAGHVTIDDKAIIGGLTGVHQFVTVGTMAIVGGCSKVVKDILPYSMADGNPTACHGANFIGLKRNGIPEDARANIKKAFKIICRSNLNTSQALERLRAEFDSCAEIDHLIEFIEKSSRGVCS</sequence>
<evidence type="ECO:0000256" key="6">
    <source>
        <dbReference type="ARBA" id="ARBA00023098"/>
    </source>
</evidence>
<comment type="subcellular location">
    <subcellularLocation>
        <location evidence="8">Cytoplasm</location>
    </subcellularLocation>
</comment>
<evidence type="ECO:0000313" key="11">
    <source>
        <dbReference type="Proteomes" id="UP000285961"/>
    </source>
</evidence>
<comment type="caution">
    <text evidence="10">The sequence shown here is derived from an EMBL/GenBank/DDBJ whole genome shotgun (WGS) entry which is preliminary data.</text>
</comment>
<evidence type="ECO:0000256" key="7">
    <source>
        <dbReference type="ARBA" id="ARBA00023315"/>
    </source>
</evidence>
<dbReference type="PANTHER" id="PTHR43480">
    <property type="entry name" value="ACYL-[ACYL-CARRIER-PROTEIN]--UDP-N-ACETYLGLUCOSAMINE O-ACYLTRANSFERASE"/>
    <property type="match status" value="1"/>
</dbReference>
<dbReference type="PANTHER" id="PTHR43480:SF1">
    <property type="entry name" value="ACYL-[ACYL-CARRIER-PROTEIN]--UDP-N-ACETYLGLUCOSAMINE O-ACYLTRANSFERASE, MITOCHONDRIAL-RELATED"/>
    <property type="match status" value="1"/>
</dbReference>
<keyword evidence="5 8" id="KW-0677">Repeat</keyword>
<comment type="similarity">
    <text evidence="8">Belongs to the transferase hexapeptide repeat family. LpxA subfamily.</text>
</comment>
<evidence type="ECO:0000256" key="5">
    <source>
        <dbReference type="ARBA" id="ARBA00022737"/>
    </source>
</evidence>
<keyword evidence="3 8" id="KW-0441">Lipid A biosynthesis</keyword>
<dbReference type="GO" id="GO:0009245">
    <property type="term" value="P:lipid A biosynthetic process"/>
    <property type="evidence" value="ECO:0007669"/>
    <property type="project" value="UniProtKB-UniRule"/>
</dbReference>
<name>A0A419F7Y1_9BACT</name>
<proteinExistence type="inferred from homology"/>
<comment type="function">
    <text evidence="8">Involved in the biosynthesis of lipid A, a phosphorylated glycolipid that anchors the lipopolysaccharide to the outer membrane of the cell.</text>
</comment>
<dbReference type="PIRSF" id="PIRSF000456">
    <property type="entry name" value="UDP-GlcNAc_acltr"/>
    <property type="match status" value="1"/>
</dbReference>
<dbReference type="EMBL" id="QZKI01000014">
    <property type="protein sequence ID" value="RJP74523.1"/>
    <property type="molecule type" value="Genomic_DNA"/>
</dbReference>
<dbReference type="Gene3D" id="1.20.1180.10">
    <property type="entry name" value="Udp N-acetylglucosamine O-acyltransferase, C-terminal domain"/>
    <property type="match status" value="1"/>
</dbReference>
<evidence type="ECO:0000256" key="8">
    <source>
        <dbReference type="HAMAP-Rule" id="MF_00387"/>
    </source>
</evidence>
<dbReference type="Pfam" id="PF13720">
    <property type="entry name" value="Acetyltransf_11"/>
    <property type="match status" value="1"/>
</dbReference>
<dbReference type="GO" id="GO:0016020">
    <property type="term" value="C:membrane"/>
    <property type="evidence" value="ECO:0007669"/>
    <property type="project" value="GOC"/>
</dbReference>
<dbReference type="InterPro" id="IPR037157">
    <property type="entry name" value="Acetyltransf_C_sf"/>
</dbReference>
<evidence type="ECO:0000256" key="2">
    <source>
        <dbReference type="ARBA" id="ARBA00022516"/>
    </source>
</evidence>
<dbReference type="InterPro" id="IPR018357">
    <property type="entry name" value="Hexapep_transf_CS"/>
</dbReference>
<dbReference type="Gene3D" id="2.160.10.10">
    <property type="entry name" value="Hexapeptide repeat proteins"/>
    <property type="match status" value="1"/>
</dbReference>
<accession>A0A419F7Y1</accession>
<evidence type="ECO:0000259" key="9">
    <source>
        <dbReference type="Pfam" id="PF13720"/>
    </source>
</evidence>
<comment type="catalytic activity">
    <reaction evidence="8">
        <text>a (3R)-hydroxyacyl-[ACP] + UDP-N-acetyl-alpha-D-glucosamine = a UDP-3-O-[(3R)-3-hydroxyacyl]-N-acetyl-alpha-D-glucosamine + holo-[ACP]</text>
        <dbReference type="Rhea" id="RHEA:67812"/>
        <dbReference type="Rhea" id="RHEA-COMP:9685"/>
        <dbReference type="Rhea" id="RHEA-COMP:9945"/>
        <dbReference type="ChEBI" id="CHEBI:57705"/>
        <dbReference type="ChEBI" id="CHEBI:64479"/>
        <dbReference type="ChEBI" id="CHEBI:78827"/>
        <dbReference type="ChEBI" id="CHEBI:173225"/>
        <dbReference type="EC" id="2.3.1.129"/>
    </reaction>
</comment>
<dbReference type="EC" id="2.3.1.129" evidence="8"/>
<keyword evidence="4 8" id="KW-0808">Transferase</keyword>
<dbReference type="AlphaFoldDB" id="A0A419F7Y1"/>
<dbReference type="GO" id="GO:0005737">
    <property type="term" value="C:cytoplasm"/>
    <property type="evidence" value="ECO:0007669"/>
    <property type="project" value="UniProtKB-SubCell"/>
</dbReference>